<feature type="domain" description="LRRCT" evidence="5">
    <location>
        <begin position="54"/>
        <end position="105"/>
    </location>
</feature>
<evidence type="ECO:0000256" key="3">
    <source>
        <dbReference type="SAM" id="MobiDB-lite"/>
    </source>
</evidence>
<keyword evidence="4" id="KW-1133">Transmembrane helix</keyword>
<evidence type="ECO:0000256" key="1">
    <source>
        <dbReference type="ARBA" id="ARBA00022614"/>
    </source>
</evidence>
<accession>A0AAD8E5H8</accession>
<feature type="transmembrane region" description="Helical" evidence="4">
    <location>
        <begin position="136"/>
        <end position="161"/>
    </location>
</feature>
<dbReference type="EMBL" id="JASPKZ010009355">
    <property type="protein sequence ID" value="KAJ9577544.1"/>
    <property type="molecule type" value="Genomic_DNA"/>
</dbReference>
<dbReference type="Proteomes" id="UP001233999">
    <property type="component" value="Unassembled WGS sequence"/>
</dbReference>
<evidence type="ECO:0000256" key="2">
    <source>
        <dbReference type="ARBA" id="ARBA00022729"/>
    </source>
</evidence>
<comment type="caution">
    <text evidence="6">The sequence shown here is derived from an EMBL/GenBank/DDBJ whole genome shotgun (WGS) entry which is preliminary data.</text>
</comment>
<evidence type="ECO:0000313" key="6">
    <source>
        <dbReference type="EMBL" id="KAJ9577544.1"/>
    </source>
</evidence>
<gene>
    <name evidence="6" type="ORF">L9F63_005917</name>
</gene>
<dbReference type="AlphaFoldDB" id="A0AAD8E5H8"/>
<dbReference type="InterPro" id="IPR000483">
    <property type="entry name" value="Cys-rich_flank_reg_C"/>
</dbReference>
<evidence type="ECO:0000256" key="4">
    <source>
        <dbReference type="SAM" id="Phobius"/>
    </source>
</evidence>
<keyword evidence="4" id="KW-0812">Transmembrane</keyword>
<keyword evidence="7" id="KW-1185">Reference proteome</keyword>
<protein>
    <recommendedName>
        <fullName evidence="5">LRRCT domain-containing protein</fullName>
    </recommendedName>
</protein>
<dbReference type="Gene3D" id="3.80.10.10">
    <property type="entry name" value="Ribonuclease Inhibitor"/>
    <property type="match status" value="1"/>
</dbReference>
<sequence length="197" mass="22097">MDHSPDLINQVLGEGSVVSQLTRLLYLSIQDTKLVSIARHNIPQSVVRLNIAYNPLRCDCKLAWIVAKHKEPKGYLQDMPHTTCSTPEKYDEQELYNVVNPATCPPTSDGMFEQDIINISNSTMEEQGMKTSDHTLLYIILGSCLAVLLVIGIILAVVLTVMKKKRKHHITPAEGDTPMEQQQQIKQSSSKDMLIKK</sequence>
<evidence type="ECO:0000259" key="5">
    <source>
        <dbReference type="SMART" id="SM00082"/>
    </source>
</evidence>
<keyword evidence="1" id="KW-0433">Leucine-rich repeat</keyword>
<proteinExistence type="predicted"/>
<feature type="region of interest" description="Disordered" evidence="3">
    <location>
        <begin position="169"/>
        <end position="197"/>
    </location>
</feature>
<name>A0AAD8E5H8_DIPPU</name>
<dbReference type="SUPFAM" id="SSF52058">
    <property type="entry name" value="L domain-like"/>
    <property type="match status" value="1"/>
</dbReference>
<feature type="compositionally biased region" description="Low complexity" evidence="3">
    <location>
        <begin position="181"/>
        <end position="191"/>
    </location>
</feature>
<dbReference type="SMART" id="SM00082">
    <property type="entry name" value="LRRCT"/>
    <property type="match status" value="1"/>
</dbReference>
<reference evidence="6" key="2">
    <citation type="submission" date="2023-05" db="EMBL/GenBank/DDBJ databases">
        <authorList>
            <person name="Fouks B."/>
        </authorList>
    </citation>
    <scope>NUCLEOTIDE SEQUENCE</scope>
    <source>
        <strain evidence="6">Stay&amp;Tobe</strain>
        <tissue evidence="6">Testes</tissue>
    </source>
</reference>
<keyword evidence="4" id="KW-0472">Membrane</keyword>
<organism evidence="6 7">
    <name type="scientific">Diploptera punctata</name>
    <name type="common">Pacific beetle cockroach</name>
    <dbReference type="NCBI Taxonomy" id="6984"/>
    <lineage>
        <taxon>Eukaryota</taxon>
        <taxon>Metazoa</taxon>
        <taxon>Ecdysozoa</taxon>
        <taxon>Arthropoda</taxon>
        <taxon>Hexapoda</taxon>
        <taxon>Insecta</taxon>
        <taxon>Pterygota</taxon>
        <taxon>Neoptera</taxon>
        <taxon>Polyneoptera</taxon>
        <taxon>Dictyoptera</taxon>
        <taxon>Blattodea</taxon>
        <taxon>Blaberoidea</taxon>
        <taxon>Blaberidae</taxon>
        <taxon>Diplopterinae</taxon>
        <taxon>Diploptera</taxon>
    </lineage>
</organism>
<reference evidence="6" key="1">
    <citation type="journal article" date="2023" name="IScience">
        <title>Live-bearing cockroach genome reveals convergent evolutionary mechanisms linked to viviparity in insects and beyond.</title>
        <authorList>
            <person name="Fouks B."/>
            <person name="Harrison M.C."/>
            <person name="Mikhailova A.A."/>
            <person name="Marchal E."/>
            <person name="English S."/>
            <person name="Carruthers M."/>
            <person name="Jennings E.C."/>
            <person name="Chiamaka E.L."/>
            <person name="Frigard R.A."/>
            <person name="Pippel M."/>
            <person name="Attardo G.M."/>
            <person name="Benoit J.B."/>
            <person name="Bornberg-Bauer E."/>
            <person name="Tobe S.S."/>
        </authorList>
    </citation>
    <scope>NUCLEOTIDE SEQUENCE</scope>
    <source>
        <strain evidence="6">Stay&amp;Tobe</strain>
    </source>
</reference>
<dbReference type="InterPro" id="IPR032675">
    <property type="entry name" value="LRR_dom_sf"/>
</dbReference>
<keyword evidence="2" id="KW-0732">Signal</keyword>
<evidence type="ECO:0000313" key="7">
    <source>
        <dbReference type="Proteomes" id="UP001233999"/>
    </source>
</evidence>